<protein>
    <recommendedName>
        <fullName evidence="3">Toxin CptA</fullName>
    </recommendedName>
</protein>
<reference evidence="1 2" key="1">
    <citation type="submission" date="2021-05" db="EMBL/GenBank/DDBJ databases">
        <title>Petroleum and Energy Research Collection (APPE): ex situ preservation of microbial diversity associated with the oil industry and exploitation of its biotechnological potential.</title>
        <authorList>
            <person name="Paixao C.T.M."/>
            <person name="Gomes M.B."/>
            <person name="Oliveira V.M."/>
        </authorList>
    </citation>
    <scope>NUCLEOTIDE SEQUENCE [LARGE SCALE GENOMIC DNA]</scope>
    <source>
        <strain evidence="1 2">LIT2</strain>
    </source>
</reference>
<organism evidence="1 2">
    <name type="scientific">Modicisalibacter tunisiensis</name>
    <dbReference type="NCBI Taxonomy" id="390637"/>
    <lineage>
        <taxon>Bacteria</taxon>
        <taxon>Pseudomonadati</taxon>
        <taxon>Pseudomonadota</taxon>
        <taxon>Gammaproteobacteria</taxon>
        <taxon>Oceanospirillales</taxon>
        <taxon>Halomonadaceae</taxon>
        <taxon>Modicisalibacter</taxon>
    </lineage>
</organism>
<sequence length="131" mass="15012">MRKQPVTISIAPSRLSRLLAAVLAGGVVALAARYGPLWLALLATPALAAGLWREWRRADTWQLRWVPGPGRGWQQYRAGRWETVRVTSFYLGPWLLGVRVGGRRCWVWPDSTDARQRWQLRRLLLWAPDQA</sequence>
<accession>A0ABS7X4Q4</accession>
<dbReference type="EMBL" id="JAGXFD010000001">
    <property type="protein sequence ID" value="MBZ9568931.1"/>
    <property type="molecule type" value="Genomic_DNA"/>
</dbReference>
<proteinExistence type="predicted"/>
<keyword evidence="2" id="KW-1185">Reference proteome</keyword>
<dbReference type="RefSeq" id="WP_224414536.1">
    <property type="nucleotide sequence ID" value="NZ_JAGXFC010000001.1"/>
</dbReference>
<evidence type="ECO:0008006" key="3">
    <source>
        <dbReference type="Google" id="ProtNLM"/>
    </source>
</evidence>
<comment type="caution">
    <text evidence="1">The sequence shown here is derived from an EMBL/GenBank/DDBJ whole genome shotgun (WGS) entry which is preliminary data.</text>
</comment>
<evidence type="ECO:0000313" key="1">
    <source>
        <dbReference type="EMBL" id="MBZ9568931.1"/>
    </source>
</evidence>
<dbReference type="Proteomes" id="UP001319883">
    <property type="component" value="Unassembled WGS sequence"/>
</dbReference>
<evidence type="ECO:0000313" key="2">
    <source>
        <dbReference type="Proteomes" id="UP001319883"/>
    </source>
</evidence>
<gene>
    <name evidence="1" type="ORF">KGQ91_14780</name>
</gene>
<name>A0ABS7X4Q4_9GAMM</name>